<dbReference type="EMBL" id="AKWM02000016">
    <property type="protein sequence ID" value="EKS01463.1"/>
    <property type="molecule type" value="Genomic_DNA"/>
</dbReference>
<evidence type="ECO:0000313" key="2">
    <source>
        <dbReference type="Proteomes" id="UP000001343"/>
    </source>
</evidence>
<protein>
    <submittedName>
        <fullName evidence="1">Uncharacterized protein</fullName>
    </submittedName>
</protein>
<dbReference type="AlphaFoldDB" id="A0AA87MRR3"/>
<accession>A0AA87MRR3</accession>
<dbReference type="Proteomes" id="UP000001343">
    <property type="component" value="Unassembled WGS sequence"/>
</dbReference>
<organism evidence="1 2">
    <name type="scientific">Leptospira mayottensis 200901122</name>
    <dbReference type="NCBI Taxonomy" id="1193010"/>
    <lineage>
        <taxon>Bacteria</taxon>
        <taxon>Pseudomonadati</taxon>
        <taxon>Spirochaetota</taxon>
        <taxon>Spirochaetia</taxon>
        <taxon>Leptospirales</taxon>
        <taxon>Leptospiraceae</taxon>
        <taxon>Leptospira</taxon>
    </lineage>
</organism>
<name>A0AA87MRR3_9LEPT</name>
<reference evidence="1 2" key="1">
    <citation type="journal article" date="2014" name="Int. J. Syst. Evol. Microbiol.">
        <title>Leptospira mayottensis sp. nov., a pathogenic species of the genus Leptospira isolated from humans.</title>
        <authorList>
            <person name="Bourhy P."/>
            <person name="Collet L."/>
            <person name="Brisse S."/>
            <person name="Picardeau M."/>
        </authorList>
    </citation>
    <scope>NUCLEOTIDE SEQUENCE [LARGE SCALE GENOMIC DNA]</scope>
    <source>
        <strain evidence="1 2">200901122</strain>
    </source>
</reference>
<comment type="caution">
    <text evidence="1">The sequence shown here is derived from an EMBL/GenBank/DDBJ whole genome shotgun (WGS) entry which is preliminary data.</text>
</comment>
<gene>
    <name evidence="1" type="ORF">LEP1GSC125_0408</name>
</gene>
<proteinExistence type="predicted"/>
<evidence type="ECO:0000313" key="1">
    <source>
        <dbReference type="EMBL" id="EKS01463.1"/>
    </source>
</evidence>
<sequence>MLRSMVSSIEVQPLQAKAGFAQTFLYRTPLSNVKKEFYFCFIHYLKNILE</sequence>